<feature type="coiled-coil region" evidence="1">
    <location>
        <begin position="8"/>
        <end position="108"/>
    </location>
</feature>
<evidence type="ECO:0000313" key="2">
    <source>
        <dbReference type="EMBL" id="BAC90701.1"/>
    </source>
</evidence>
<evidence type="ECO:0000313" key="3">
    <source>
        <dbReference type="Proteomes" id="UP000000557"/>
    </source>
</evidence>
<dbReference type="OrthoDB" id="9975885at2"/>
<proteinExistence type="predicted"/>
<evidence type="ECO:0000256" key="1">
    <source>
        <dbReference type="SAM" id="Coils"/>
    </source>
</evidence>
<dbReference type="PATRIC" id="fig|251221.4.peg.2787"/>
<accession>Q7NGX7</accession>
<dbReference type="InParanoid" id="Q7NGX7"/>
<dbReference type="AlphaFoldDB" id="Q7NGX7"/>
<dbReference type="Proteomes" id="UP000000557">
    <property type="component" value="Chromosome"/>
</dbReference>
<dbReference type="HOGENOM" id="CLU_1872505_0_0_3"/>
<reference evidence="2 3" key="2">
    <citation type="journal article" date="2003" name="DNA Res.">
        <title>Complete genome structure of Gloeobacter violaceus PCC 7421, a cyanobacterium that lacks thylakoids (supplement).</title>
        <authorList>
            <person name="Nakamura Y."/>
            <person name="Kaneko T."/>
            <person name="Sato S."/>
            <person name="Mimuro M."/>
            <person name="Miyashita H."/>
            <person name="Tsuchiya T."/>
            <person name="Sasamoto S."/>
            <person name="Watanabe A."/>
            <person name="Kawashima K."/>
            <person name="Kishida Y."/>
            <person name="Kiyokawa C."/>
            <person name="Kohara M."/>
            <person name="Matsumoto M."/>
            <person name="Matsuno A."/>
            <person name="Nakazaki N."/>
            <person name="Shimpo S."/>
            <person name="Takeuchi C."/>
            <person name="Yamada M."/>
            <person name="Tabata S."/>
        </authorList>
    </citation>
    <scope>NUCLEOTIDE SEQUENCE [LARGE SCALE GENOMIC DNA]</scope>
    <source>
        <strain evidence="3">ATCC 29082 / PCC 7421</strain>
    </source>
</reference>
<reference evidence="2 3" key="1">
    <citation type="journal article" date="2003" name="DNA Res.">
        <title>Complete genome structure of Gloeobacter violaceus PCC 7421, a cyanobacterium that lacks thylakoids.</title>
        <authorList>
            <person name="Nakamura Y."/>
            <person name="Kaneko T."/>
            <person name="Sato S."/>
            <person name="Mimuro M."/>
            <person name="Miyashita H."/>
            <person name="Tsuchiya T."/>
            <person name="Sasamoto S."/>
            <person name="Watanabe A."/>
            <person name="Kawashima K."/>
            <person name="Kishida Y."/>
            <person name="Kiyokawa C."/>
            <person name="Kohara M."/>
            <person name="Matsumoto M."/>
            <person name="Matsuno A."/>
            <person name="Nakazaki N."/>
            <person name="Shimpo S."/>
            <person name="Takeuchi C."/>
            <person name="Yamada M."/>
            <person name="Tabata S."/>
        </authorList>
    </citation>
    <scope>NUCLEOTIDE SEQUENCE [LARGE SCALE GENOMIC DNA]</scope>
    <source>
        <strain evidence="3">ATCC 29082 / PCC 7421</strain>
    </source>
</reference>
<name>Q7NGX7_GLOVI</name>
<dbReference type="EMBL" id="BA000045">
    <property type="protein sequence ID" value="BAC90701.1"/>
    <property type="molecule type" value="Genomic_DNA"/>
</dbReference>
<gene>
    <name evidence="2" type="ordered locus">gll2760</name>
</gene>
<protein>
    <submittedName>
        <fullName evidence="2">Gll2760 protein</fullName>
    </submittedName>
</protein>
<sequence>MGTPARDSAMSQQKIEALEQEIAQLQAEADTQAAAEQYLRSQLAQALRAVELAKKQLMLLEMQQLEIQSLRNQLSTLGHQVEFAREREARLEQRLQATEEALALARRQRTAAASQPTRYGGNPSLPAFLLKPVAAVAVGGDQPSAD</sequence>
<dbReference type="EnsemblBacteria" id="BAC90701">
    <property type="protein sequence ID" value="BAC90701"/>
    <property type="gene ID" value="BAC90701"/>
</dbReference>
<dbReference type="KEGG" id="gvi:gll2760"/>
<keyword evidence="1" id="KW-0175">Coiled coil</keyword>
<organism evidence="2 3">
    <name type="scientific">Gloeobacter violaceus (strain ATCC 29082 / PCC 7421)</name>
    <dbReference type="NCBI Taxonomy" id="251221"/>
    <lineage>
        <taxon>Bacteria</taxon>
        <taxon>Bacillati</taxon>
        <taxon>Cyanobacteriota</taxon>
        <taxon>Cyanophyceae</taxon>
        <taxon>Gloeobacterales</taxon>
        <taxon>Gloeobacteraceae</taxon>
        <taxon>Gloeobacter</taxon>
    </lineage>
</organism>
<keyword evidence="3" id="KW-1185">Reference proteome</keyword>